<feature type="compositionally biased region" description="Basic and acidic residues" evidence="1">
    <location>
        <begin position="22"/>
        <end position="38"/>
    </location>
</feature>
<dbReference type="KEGG" id="bbgw:UT28_C0001G0484"/>
<feature type="region of interest" description="Disordered" evidence="1">
    <location>
        <begin position="1"/>
        <end position="72"/>
    </location>
</feature>
<dbReference type="Proteomes" id="UP000035648">
    <property type="component" value="Chromosome"/>
</dbReference>
<accession>A0A0G4B373</accession>
<organism evidence="2 3">
    <name type="scientific">Berkelbacteria bacterium GW2011_GWE1_39_12</name>
    <dbReference type="NCBI Taxonomy" id="1618337"/>
    <lineage>
        <taxon>Bacteria</taxon>
        <taxon>Candidatus Berkelbacteria</taxon>
    </lineage>
</organism>
<feature type="compositionally biased region" description="Basic and acidic residues" evidence="1">
    <location>
        <begin position="393"/>
        <end position="405"/>
    </location>
</feature>
<protein>
    <submittedName>
        <fullName evidence="2">Uncharacterized protein</fullName>
    </submittedName>
</protein>
<proteinExistence type="predicted"/>
<feature type="compositionally biased region" description="Pro residues" evidence="1">
    <location>
        <begin position="436"/>
        <end position="448"/>
    </location>
</feature>
<gene>
    <name evidence="2" type="ORF">UT28_C0001G0484</name>
</gene>
<reference evidence="2 3" key="1">
    <citation type="journal article" date="2015" name="Nature">
        <title>rRNA introns, odd ribosomes, and small enigmatic genomes across a large radiation of phyla.</title>
        <authorList>
            <person name="Brown C.T."/>
            <person name="Hug L.A."/>
            <person name="Thomas B.C."/>
            <person name="Sharon I."/>
            <person name="Castelle C.J."/>
            <person name="Singh A."/>
            <person name="Wilkins M.J."/>
            <person name="Williams K.H."/>
            <person name="Banfield J.F."/>
        </authorList>
    </citation>
    <scope>NUCLEOTIDE SEQUENCE [LARGE SCALE GENOMIC DNA]</scope>
</reference>
<evidence type="ECO:0000256" key="1">
    <source>
        <dbReference type="SAM" id="MobiDB-lite"/>
    </source>
</evidence>
<feature type="region of interest" description="Disordered" evidence="1">
    <location>
        <begin position="566"/>
        <end position="589"/>
    </location>
</feature>
<sequence length="659" mass="72472">MSPEHGDGDRDFIAPQTGGEDTQPRRRFWDRFRRNIPEERDESENEEENQARELLPITERSEEESNEIDGREPTDWRDLQEMIQSYDAEGWRERGLLQIYGEGRLAGLNEFMDGERDFNVDSEDGRIRHDGFTKLKEFGRKTLGTLVNKKNLGGAVALAGVAVATGGVGAPAALALAGGAIGRGVVEAWHSINGEERQLREERAAFSFEQYNRLLEIANSINEAVDPQEKIYRQESLVRYYNLSNLELDRYTDRILEVKENWNRKRNAGQFIGAIAGGVAGVAGTWQNLAEKALTMDLDGNGVSHAVEKVNGVWHYLYNSQQEIAQAVQQGAHIAQSNAGYAAHAVSAGANVGMQVATEAAKNLAVEAGRVAAVFGGMIVGRFLDRNDVKKEQDKFDDQVDERGVLDPMAQPETPNPEQEQGGGHLFLELNENTAPTPPVNLNPPTVPQPESGGGGGRGSFIEMGEANEPQPGQLWKLDGTPGLLRIIDIDPAVGTARVELLNDNETPMTFGGQPVEQNIDPNDLLGHGHRYESPPVIVSPSHSEATAPLQHPEVETPEEAALAASTDVQFEQSGQGSEDDAPERILDPVGGTMKYNIVSADRMPDRLRELNIPSKFHIFGPINRTRDSKIQLKDMNDSNRVVTITRADWDELYPALGK</sequence>
<evidence type="ECO:0000313" key="2">
    <source>
        <dbReference type="EMBL" id="AKM82289.1"/>
    </source>
</evidence>
<feature type="compositionally biased region" description="Polar residues" evidence="1">
    <location>
        <begin position="567"/>
        <end position="577"/>
    </location>
</feature>
<dbReference type="AlphaFoldDB" id="A0A0G4B373"/>
<feature type="compositionally biased region" description="Acidic residues" evidence="1">
    <location>
        <begin position="39"/>
        <end position="48"/>
    </location>
</feature>
<feature type="compositionally biased region" description="Basic and acidic residues" evidence="1">
    <location>
        <begin position="1"/>
        <end position="12"/>
    </location>
</feature>
<name>A0A0G4B373_9BACT</name>
<dbReference type="EMBL" id="CP011213">
    <property type="protein sequence ID" value="AKM82289.1"/>
    <property type="molecule type" value="Genomic_DNA"/>
</dbReference>
<evidence type="ECO:0000313" key="3">
    <source>
        <dbReference type="Proteomes" id="UP000035648"/>
    </source>
</evidence>
<feature type="region of interest" description="Disordered" evidence="1">
    <location>
        <begin position="393"/>
        <end position="462"/>
    </location>
</feature>